<dbReference type="Proteomes" id="UP000594001">
    <property type="component" value="Chromosome"/>
</dbReference>
<accession>A0A7L9RTJ2</accession>
<name>A0A7L9RTJ2_9PROT</name>
<proteinExistence type="predicted"/>
<dbReference type="EMBL" id="CP054719">
    <property type="protein sequence ID" value="QOL19688.1"/>
    <property type="molecule type" value="Genomic_DNA"/>
</dbReference>
<reference evidence="1 2" key="1">
    <citation type="submission" date="2020-06" db="EMBL/GenBank/DDBJ databases">
        <title>The endosymbiont of the kinetoplastid Bodo saltans is a Paracaedibacter-like alpha-proteobacterium possessing a putative toxin-antitoxin system.</title>
        <authorList>
            <person name="Midha S."/>
            <person name="Rigden D.J."/>
            <person name="Siozios S."/>
            <person name="Hurst G.D.D."/>
            <person name="Jackson A.P."/>
        </authorList>
    </citation>
    <scope>NUCLEOTIDE SEQUENCE [LARGE SCALE GENOMIC DNA]</scope>
    <source>
        <strain evidence="1">Lake Konstanz</strain>
    </source>
</reference>
<evidence type="ECO:0000313" key="1">
    <source>
        <dbReference type="EMBL" id="QOL19688.1"/>
    </source>
</evidence>
<gene>
    <name evidence="1" type="ORF">CPBP_00453</name>
</gene>
<dbReference type="KEGG" id="pbal:CPBP_00453"/>
<organism evidence="1 2">
    <name type="scientific">Candidatus Bodocaedibacter vickermanii</name>
    <dbReference type="NCBI Taxonomy" id="2741701"/>
    <lineage>
        <taxon>Bacteria</taxon>
        <taxon>Pseudomonadati</taxon>
        <taxon>Pseudomonadota</taxon>
        <taxon>Alphaproteobacteria</taxon>
        <taxon>Holosporales</taxon>
        <taxon>Candidatus Paracaedibacteraceae</taxon>
        <taxon>Candidatus Bodocaedibacter</taxon>
    </lineage>
</organism>
<sequence>MLRKLLLTAALLSSIYGADTQYFDPEFSVSELGLFLRTEDTTVPGDFSVKITITSDTMQADDWKIRRITSNPIPLLEIQSDPSRFIDLKRQWINEITHLLVDLRPAVAHLETTPQTVQALRTMFWNRVHLIKAWYESIVSMLDSPSPSEDLDKAIYNAQATLQRIQSFCETQDQSDLKPFVLRYPPYEFILNMYSNPGLHLQLLQSFFNIFDPGDELVVFPEHVPAVEVKDSTTDLKPDPEHTLFREPLTQKSVEEYLDFDRLIPRTDPMFNKSLLGSMLILTNECHKLISWLSVDDSDGPSVDLVQQLFWNRIYLIKMLMEKAILNPNGFIDTTLNALRFSYPRLVFFIDKITLESAEYFQITPTSETHRVYEGGLYQGRNHFTPGERLAVLFNGLWN</sequence>
<protein>
    <submittedName>
        <fullName evidence="1">Uncharacterized protein</fullName>
    </submittedName>
</protein>
<dbReference type="AlphaFoldDB" id="A0A7L9RTJ2"/>
<evidence type="ECO:0000313" key="2">
    <source>
        <dbReference type="Proteomes" id="UP000594001"/>
    </source>
</evidence>
<dbReference type="RefSeq" id="WP_350332433.1">
    <property type="nucleotide sequence ID" value="NZ_CP054719.1"/>
</dbReference>
<keyword evidence="2" id="KW-1185">Reference proteome</keyword>